<protein>
    <submittedName>
        <fullName evidence="1">Transferase family</fullName>
    </submittedName>
</protein>
<gene>
    <name evidence="1" type="ORF">RHS04_06565</name>
</gene>
<dbReference type="InterPro" id="IPR023213">
    <property type="entry name" value="CAT-like_dom_sf"/>
</dbReference>
<organism evidence="1 2">
    <name type="scientific">Rhizoctonia solani</name>
    <dbReference type="NCBI Taxonomy" id="456999"/>
    <lineage>
        <taxon>Eukaryota</taxon>
        <taxon>Fungi</taxon>
        <taxon>Dikarya</taxon>
        <taxon>Basidiomycota</taxon>
        <taxon>Agaricomycotina</taxon>
        <taxon>Agaricomycetes</taxon>
        <taxon>Cantharellales</taxon>
        <taxon>Ceratobasidiaceae</taxon>
        <taxon>Rhizoctonia</taxon>
    </lineage>
</organism>
<proteinExistence type="predicted"/>
<name>A0A8H7H4R7_9AGAM</name>
<dbReference type="Gene3D" id="3.30.559.10">
    <property type="entry name" value="Chloramphenicol acetyltransferase-like domain"/>
    <property type="match status" value="1"/>
</dbReference>
<dbReference type="EMBL" id="JACYCC010000072">
    <property type="protein sequence ID" value="KAF8676169.1"/>
    <property type="molecule type" value="Genomic_DNA"/>
</dbReference>
<comment type="caution">
    <text evidence="1">The sequence shown here is derived from an EMBL/GenBank/DDBJ whole genome shotgun (WGS) entry which is preliminary data.</text>
</comment>
<reference evidence="1" key="1">
    <citation type="submission" date="2020-09" db="EMBL/GenBank/DDBJ databases">
        <title>Comparative genome analyses of four rice-infecting Rhizoctonia solani isolates reveal extensive enrichment of homogalacturonan modification genes.</title>
        <authorList>
            <person name="Lee D.-Y."/>
            <person name="Jeon J."/>
            <person name="Kim K.-T."/>
            <person name="Cheong K."/>
            <person name="Song H."/>
            <person name="Choi G."/>
            <person name="Ko J."/>
            <person name="Opiyo S.O."/>
            <person name="Zuo S."/>
            <person name="Madhav S."/>
            <person name="Lee Y.-H."/>
            <person name="Wang G.-L."/>
        </authorList>
    </citation>
    <scope>NUCLEOTIDE SEQUENCE</scope>
    <source>
        <strain evidence="1">AG1-IA YN-7</strain>
    </source>
</reference>
<dbReference type="AlphaFoldDB" id="A0A8H7H4R7"/>
<dbReference type="GO" id="GO:0016740">
    <property type="term" value="F:transferase activity"/>
    <property type="evidence" value="ECO:0007669"/>
    <property type="project" value="UniProtKB-KW"/>
</dbReference>
<evidence type="ECO:0000313" key="1">
    <source>
        <dbReference type="EMBL" id="KAF8676169.1"/>
    </source>
</evidence>
<dbReference type="Proteomes" id="UP000650582">
    <property type="component" value="Unassembled WGS sequence"/>
</dbReference>
<evidence type="ECO:0000313" key="2">
    <source>
        <dbReference type="Proteomes" id="UP000650582"/>
    </source>
</evidence>
<sequence length="489" mass="54305">MEHFRVEPVCAMDEHSGAAHLTVTIGYIFSGVVNRSQIESAVNSLIQKWPILGVRFRRSSSNVLEALIPDARYAVLATTFYTTFKGIHQVESLPVRTSTITTQRVSRNPQLYFEKSQPTLEELVSSQSPAFRLHVSCLADATVFAFTFPHLLMGASGAGSVMRGLISLLEGGELLDELEENPWVDLLNTAPPGDNLSLIRLFMYGPSDLLASAEMQRMDLERDGPISRRTIYFPPAEIARLKDQAMEELKALGLEVPFLSSGDVVVAWLYKHFYGDEQDVAERTNRLIYPLDVQCVPRLLSFEDRAKTWSRKRLSKAFPPAKVYLKNSTILNYTSQYTNCKIRDMTLGELAKIVREVVTEGSKQEIMLDYIRGKHSCVGGFQGLVPPAERVLCGFASNWLAFDLGNLDISKVIKPSTGTGKVLDIYCCVPDVPRCCGCITFRNQDGGISAVFDWGEVNWTSGLIARYAIENTVSDECCIKSTSDGINGV</sequence>
<accession>A0A8H7H4R7</accession>
<keyword evidence="1" id="KW-0808">Transferase</keyword>